<feature type="signal peptide" evidence="2">
    <location>
        <begin position="1"/>
        <end position="21"/>
    </location>
</feature>
<evidence type="ECO:0008006" key="5">
    <source>
        <dbReference type="Google" id="ProtNLM"/>
    </source>
</evidence>
<organism evidence="3 4">
    <name type="scientific">Triparma laevis f. inornata</name>
    <dbReference type="NCBI Taxonomy" id="1714386"/>
    <lineage>
        <taxon>Eukaryota</taxon>
        <taxon>Sar</taxon>
        <taxon>Stramenopiles</taxon>
        <taxon>Ochrophyta</taxon>
        <taxon>Bolidophyceae</taxon>
        <taxon>Parmales</taxon>
        <taxon>Triparmaceae</taxon>
        <taxon>Triparma</taxon>
    </lineage>
</organism>
<dbReference type="Proteomes" id="UP001162640">
    <property type="component" value="Unassembled WGS sequence"/>
</dbReference>
<sequence>MIPICLSLVMAFALLLPSGKSFTGPFGAAGAGRFGSSSRASSYPSSRATSRLFSRQSKLFIDSVVKADINLSPDVEFMEQLIELEKSNPTDAPAQSTLINSVWNVKAIGGYSAPKLTSPTREIALFLYSGSYSPGVFLLKLLNSFSSILGSPSVQIAISRPGTEPRVTATAKSNGGSFDSEITLNADLQTAGPIRLKETYQSLKSPLGEFEIPKALQYSRPLYVTYLDDDLLVLRDESGVPEVLSRAGVESSSEKDPGSVDVSDVVEPEEVDKWDFNIDDGEGNSDDGDVLRDDETLPGAD</sequence>
<proteinExistence type="predicted"/>
<feature type="region of interest" description="Disordered" evidence="1">
    <location>
        <begin position="244"/>
        <end position="301"/>
    </location>
</feature>
<evidence type="ECO:0000313" key="4">
    <source>
        <dbReference type="Proteomes" id="UP001162640"/>
    </source>
</evidence>
<reference evidence="4" key="1">
    <citation type="journal article" date="2023" name="Commun. Biol.">
        <title>Genome analysis of Parmales, the sister group of diatoms, reveals the evolutionary specialization of diatoms from phago-mixotrophs to photoautotrophs.</title>
        <authorList>
            <person name="Ban H."/>
            <person name="Sato S."/>
            <person name="Yoshikawa S."/>
            <person name="Yamada K."/>
            <person name="Nakamura Y."/>
            <person name="Ichinomiya M."/>
            <person name="Sato N."/>
            <person name="Blanc-Mathieu R."/>
            <person name="Endo H."/>
            <person name="Kuwata A."/>
            <person name="Ogata H."/>
        </authorList>
    </citation>
    <scope>NUCLEOTIDE SEQUENCE [LARGE SCALE GENOMIC DNA]</scope>
</reference>
<protein>
    <recommendedName>
        <fullName evidence="5">Plastid lipid-associated protein/fibrillin conserved domain-containing protein</fullName>
    </recommendedName>
</protein>
<dbReference type="AlphaFoldDB" id="A0A9W7ATU9"/>
<keyword evidence="2" id="KW-0732">Signal</keyword>
<feature type="compositionally biased region" description="Acidic residues" evidence="1">
    <location>
        <begin position="277"/>
        <end position="288"/>
    </location>
</feature>
<gene>
    <name evidence="3" type="ORF">TL16_g07716</name>
</gene>
<evidence type="ECO:0000313" key="3">
    <source>
        <dbReference type="EMBL" id="GMH78222.1"/>
    </source>
</evidence>
<evidence type="ECO:0000256" key="2">
    <source>
        <dbReference type="SAM" id="SignalP"/>
    </source>
</evidence>
<dbReference type="EMBL" id="BLQM01000246">
    <property type="protein sequence ID" value="GMH78222.1"/>
    <property type="molecule type" value="Genomic_DNA"/>
</dbReference>
<name>A0A9W7ATU9_9STRA</name>
<feature type="chain" id="PRO_5040996115" description="Plastid lipid-associated protein/fibrillin conserved domain-containing protein" evidence="2">
    <location>
        <begin position="22"/>
        <end position="301"/>
    </location>
</feature>
<feature type="non-terminal residue" evidence="3">
    <location>
        <position position="1"/>
    </location>
</feature>
<evidence type="ECO:0000256" key="1">
    <source>
        <dbReference type="SAM" id="MobiDB-lite"/>
    </source>
</evidence>
<feature type="non-terminal residue" evidence="3">
    <location>
        <position position="301"/>
    </location>
</feature>
<comment type="caution">
    <text evidence="3">The sequence shown here is derived from an EMBL/GenBank/DDBJ whole genome shotgun (WGS) entry which is preliminary data.</text>
</comment>
<accession>A0A9W7ATU9</accession>